<dbReference type="AlphaFoldDB" id="A0A3E0VUJ1"/>
<comment type="caution">
    <text evidence="2">The sequence shown here is derived from an EMBL/GenBank/DDBJ whole genome shotgun (WGS) entry which is preliminary data.</text>
</comment>
<dbReference type="InterPro" id="IPR011013">
    <property type="entry name" value="Gal_mutarotase_sf_dom"/>
</dbReference>
<dbReference type="InterPro" id="IPR014718">
    <property type="entry name" value="GH-type_carb-bd"/>
</dbReference>
<proteinExistence type="predicted"/>
<dbReference type="Pfam" id="PF01263">
    <property type="entry name" value="Aldose_epim"/>
    <property type="match status" value="1"/>
</dbReference>
<protein>
    <recommendedName>
        <fullName evidence="4">Aldose epimerase</fullName>
    </recommendedName>
</protein>
<evidence type="ECO:0008006" key="4">
    <source>
        <dbReference type="Google" id="ProtNLM"/>
    </source>
</evidence>
<feature type="region of interest" description="Disordered" evidence="1">
    <location>
        <begin position="337"/>
        <end position="358"/>
    </location>
</feature>
<dbReference type="RefSeq" id="WP_116412602.1">
    <property type="nucleotide sequence ID" value="NZ_NBXB01000041.1"/>
</dbReference>
<dbReference type="OrthoDB" id="4739604at2"/>
<dbReference type="CDD" id="cd09022">
    <property type="entry name" value="Aldose_epim_Ec_YihR"/>
    <property type="match status" value="1"/>
</dbReference>
<name>A0A3E0VUJ1_9MICO</name>
<organism evidence="2 3">
    <name type="scientific">Subtercola boreus</name>
    <dbReference type="NCBI Taxonomy" id="120213"/>
    <lineage>
        <taxon>Bacteria</taxon>
        <taxon>Bacillati</taxon>
        <taxon>Actinomycetota</taxon>
        <taxon>Actinomycetes</taxon>
        <taxon>Micrococcales</taxon>
        <taxon>Microbacteriaceae</taxon>
        <taxon>Subtercola</taxon>
    </lineage>
</organism>
<accession>A0A3E0VUJ1</accession>
<feature type="compositionally biased region" description="Gly residues" evidence="1">
    <location>
        <begin position="19"/>
        <end position="35"/>
    </location>
</feature>
<dbReference type="Gene3D" id="2.70.98.10">
    <property type="match status" value="1"/>
</dbReference>
<evidence type="ECO:0000313" key="3">
    <source>
        <dbReference type="Proteomes" id="UP000256541"/>
    </source>
</evidence>
<dbReference type="SUPFAM" id="SSF74650">
    <property type="entry name" value="Galactose mutarotase-like"/>
    <property type="match status" value="1"/>
</dbReference>
<dbReference type="InterPro" id="IPR037480">
    <property type="entry name" value="YihR-like"/>
</dbReference>
<dbReference type="EMBL" id="NBXB01000041">
    <property type="protein sequence ID" value="RFA12507.1"/>
    <property type="molecule type" value="Genomic_DNA"/>
</dbReference>
<dbReference type="Proteomes" id="UP000256541">
    <property type="component" value="Unassembled WGS sequence"/>
</dbReference>
<feature type="compositionally biased region" description="Pro residues" evidence="1">
    <location>
        <begin position="337"/>
        <end position="351"/>
    </location>
</feature>
<sequence>MTENEYPTGEQFELLWAGSGAGGGSGAGDEGGARGAGSATARRSRAVVTAIGAMLRVLEFDGVPVIQGFDETAVPLFCAGWMLAPWPNRVRDGRWNDAGTPRQLPLTEPGRGNALHGFLFEQQHTVVRRTGSSITLRANIHPTDGYPFALTVDTTFELGENALSITHTLVNTGDRPAPAALGAHPYFRIGDVPIPELTVTVRAATRVLVDDRLNPVGAEPVAGTRFDLSRGAVVGDLDLDTAYFDLAAEADGRYVHTIEAPDARRIELWGDQNYSHAQVFTTQIFPLGSGPGWAVTVEPTTAPPDAFNSGVDLHVIEPGASWTASWGITFVPAPVPAPAPESAPAPAPRSTPIPEEIA</sequence>
<dbReference type="GO" id="GO:0030246">
    <property type="term" value="F:carbohydrate binding"/>
    <property type="evidence" value="ECO:0007669"/>
    <property type="project" value="InterPro"/>
</dbReference>
<gene>
    <name evidence="2" type="ORF">B7R22_15415</name>
</gene>
<feature type="region of interest" description="Disordered" evidence="1">
    <location>
        <begin position="17"/>
        <end position="39"/>
    </location>
</feature>
<reference evidence="2 3" key="1">
    <citation type="submission" date="2017-04" db="EMBL/GenBank/DDBJ databases">
        <title>Comparative genome analysis of Subtercola boreus.</title>
        <authorList>
            <person name="Cho Y.-J."/>
            <person name="Cho A."/>
            <person name="Kim O.-S."/>
            <person name="Lee J.-I."/>
        </authorList>
    </citation>
    <scope>NUCLEOTIDE SEQUENCE [LARGE SCALE GENOMIC DNA]</scope>
    <source>
        <strain evidence="2 3">P27479</strain>
    </source>
</reference>
<dbReference type="InterPro" id="IPR008183">
    <property type="entry name" value="Aldose_1/G6P_1-epimerase"/>
</dbReference>
<dbReference type="GO" id="GO:0005975">
    <property type="term" value="P:carbohydrate metabolic process"/>
    <property type="evidence" value="ECO:0007669"/>
    <property type="project" value="InterPro"/>
</dbReference>
<evidence type="ECO:0000256" key="1">
    <source>
        <dbReference type="SAM" id="MobiDB-lite"/>
    </source>
</evidence>
<dbReference type="GO" id="GO:0016853">
    <property type="term" value="F:isomerase activity"/>
    <property type="evidence" value="ECO:0007669"/>
    <property type="project" value="InterPro"/>
</dbReference>
<evidence type="ECO:0000313" key="2">
    <source>
        <dbReference type="EMBL" id="RFA12507.1"/>
    </source>
</evidence>